<dbReference type="EMBL" id="CP012502">
    <property type="protein sequence ID" value="AOM83579.1"/>
    <property type="molecule type" value="Genomic_DNA"/>
</dbReference>
<dbReference type="GO" id="GO:0008206">
    <property type="term" value="P:bile acid metabolic process"/>
    <property type="evidence" value="ECO:0007669"/>
    <property type="project" value="UniProtKB-ARBA"/>
</dbReference>
<evidence type="ECO:0000313" key="4">
    <source>
        <dbReference type="Proteomes" id="UP000094463"/>
    </source>
</evidence>
<dbReference type="CDD" id="cd05233">
    <property type="entry name" value="SDR_c"/>
    <property type="match status" value="1"/>
</dbReference>
<evidence type="ECO:0000256" key="1">
    <source>
        <dbReference type="ARBA" id="ARBA00006484"/>
    </source>
</evidence>
<dbReference type="InterPro" id="IPR020904">
    <property type="entry name" value="Sc_DH/Rdtase_CS"/>
</dbReference>
<dbReference type="RefSeq" id="WP_069365545.1">
    <property type="nucleotide sequence ID" value="NZ_CP012502.1"/>
</dbReference>
<evidence type="ECO:0000256" key="2">
    <source>
        <dbReference type="ARBA" id="ARBA00023002"/>
    </source>
</evidence>
<dbReference type="PRINTS" id="PR00080">
    <property type="entry name" value="SDRFAMILY"/>
</dbReference>
<protein>
    <submittedName>
        <fullName evidence="3">3-oxoacyl-[acyl-carrier protein] reductase</fullName>
        <ecNumber evidence="3">1.1.1.100</ecNumber>
    </submittedName>
</protein>
<dbReference type="PRINTS" id="PR00081">
    <property type="entry name" value="GDHRDH"/>
</dbReference>
<dbReference type="InterPro" id="IPR002347">
    <property type="entry name" value="SDR_fam"/>
</dbReference>
<keyword evidence="4" id="KW-1185">Reference proteome</keyword>
<dbReference type="GO" id="GO:0004316">
    <property type="term" value="F:3-oxoacyl-[acyl-carrier-protein] reductase (NADPH) activity"/>
    <property type="evidence" value="ECO:0007669"/>
    <property type="project" value="UniProtKB-EC"/>
</dbReference>
<reference evidence="3 4" key="1">
    <citation type="submission" date="2015-08" db="EMBL/GenBank/DDBJ databases">
        <title>The complete genome sequence of Bacillus beveridgei MLTeJB.</title>
        <authorList>
            <person name="Hanson T.E."/>
            <person name="Mesa C."/>
            <person name="Basesman S.M."/>
            <person name="Oremland R.S."/>
        </authorList>
    </citation>
    <scope>NUCLEOTIDE SEQUENCE [LARGE SCALE GENOMIC DNA]</scope>
    <source>
        <strain evidence="3 4">MLTeJB</strain>
    </source>
</reference>
<dbReference type="Pfam" id="PF13561">
    <property type="entry name" value="adh_short_C2"/>
    <property type="match status" value="1"/>
</dbReference>
<dbReference type="STRING" id="632773.BBEV_2221"/>
<dbReference type="EC" id="1.1.1.100" evidence="3"/>
<keyword evidence="2 3" id="KW-0560">Oxidoreductase</keyword>
<dbReference type="FunFam" id="3.40.50.720:FF:000084">
    <property type="entry name" value="Short-chain dehydrogenase reductase"/>
    <property type="match status" value="1"/>
</dbReference>
<dbReference type="Proteomes" id="UP000094463">
    <property type="component" value="Chromosome"/>
</dbReference>
<sequence>MNDFKDQIVVINGGTSGIGREAVKQFAERGATVHFTGRREKEGNDTEKATDGNVIFHQVDNTNREQIASCMAEILEAEGRIDILFNNAGVLSLGTGPLNRVKEADWDELIATNQTAYFLYMKYALNAMQKQKSGVIVNNAAILGNDKVNPMLPAYSGTKAAIVAMTQSTALRFAKMGVRVNAISPGPAATELSMKAYGSQEAFEKAAKDAPRGSYAEPGEIVNAVRFLASDDASYINGTELVVDGGYSLK</sequence>
<dbReference type="OrthoDB" id="112317at2"/>
<dbReference type="PATRIC" id="fig|632773.3.peg.2339"/>
<proteinExistence type="inferred from homology"/>
<comment type="similarity">
    <text evidence="1">Belongs to the short-chain dehydrogenases/reductases (SDR) family.</text>
</comment>
<dbReference type="PANTHER" id="PTHR43477:SF1">
    <property type="entry name" value="DIHYDROANTICAPSIN 7-DEHYDROGENASE"/>
    <property type="match status" value="1"/>
</dbReference>
<organism evidence="3 4">
    <name type="scientific">Salisediminibacterium beveridgei</name>
    <dbReference type="NCBI Taxonomy" id="632773"/>
    <lineage>
        <taxon>Bacteria</taxon>
        <taxon>Bacillati</taxon>
        <taxon>Bacillota</taxon>
        <taxon>Bacilli</taxon>
        <taxon>Bacillales</taxon>
        <taxon>Bacillaceae</taxon>
        <taxon>Salisediminibacterium</taxon>
    </lineage>
</organism>
<name>A0A1D7QX66_9BACI</name>
<dbReference type="InterPro" id="IPR051122">
    <property type="entry name" value="SDR_DHRS6-like"/>
</dbReference>
<evidence type="ECO:0000313" key="3">
    <source>
        <dbReference type="EMBL" id="AOM83579.1"/>
    </source>
</evidence>
<dbReference type="KEGG" id="bbev:BBEV_2221"/>
<accession>A0A1D7QX66</accession>
<gene>
    <name evidence="3" type="primary">fabG-4</name>
    <name evidence="3" type="ORF">BBEV_2221</name>
</gene>
<dbReference type="PANTHER" id="PTHR43477">
    <property type="entry name" value="DIHYDROANTICAPSIN 7-DEHYDROGENASE"/>
    <property type="match status" value="1"/>
</dbReference>
<dbReference type="InterPro" id="IPR036291">
    <property type="entry name" value="NAD(P)-bd_dom_sf"/>
</dbReference>
<dbReference type="PROSITE" id="PS00061">
    <property type="entry name" value="ADH_SHORT"/>
    <property type="match status" value="1"/>
</dbReference>
<dbReference type="SUPFAM" id="SSF51735">
    <property type="entry name" value="NAD(P)-binding Rossmann-fold domains"/>
    <property type="match status" value="1"/>
</dbReference>
<dbReference type="Gene3D" id="3.40.50.720">
    <property type="entry name" value="NAD(P)-binding Rossmann-like Domain"/>
    <property type="match status" value="1"/>
</dbReference>
<dbReference type="AlphaFoldDB" id="A0A1D7QX66"/>